<sequence length="131" mass="14464">MNRRGFVSRAVDYVAGLFGGIAALGTRRAAVADESGLRRMPFVLLSDRRYCPADYLDIQIGRDGVLYPEERLRESGSATIGVGNKSFSLSLTECTNGYYMLVARREYGDGGDNMKIIASFGIRDNGEFVEY</sequence>
<protein>
    <submittedName>
        <fullName evidence="1">Uncharacterized protein</fullName>
    </submittedName>
</protein>
<dbReference type="EMBL" id="LAZR01011718">
    <property type="protein sequence ID" value="KKM60232.1"/>
    <property type="molecule type" value="Genomic_DNA"/>
</dbReference>
<organism evidence="1">
    <name type="scientific">marine sediment metagenome</name>
    <dbReference type="NCBI Taxonomy" id="412755"/>
    <lineage>
        <taxon>unclassified sequences</taxon>
        <taxon>metagenomes</taxon>
        <taxon>ecological metagenomes</taxon>
    </lineage>
</organism>
<comment type="caution">
    <text evidence="1">The sequence shown here is derived from an EMBL/GenBank/DDBJ whole genome shotgun (WGS) entry which is preliminary data.</text>
</comment>
<evidence type="ECO:0000313" key="1">
    <source>
        <dbReference type="EMBL" id="KKM60232.1"/>
    </source>
</evidence>
<reference evidence="1" key="1">
    <citation type="journal article" date="2015" name="Nature">
        <title>Complex archaea that bridge the gap between prokaryotes and eukaryotes.</title>
        <authorList>
            <person name="Spang A."/>
            <person name="Saw J.H."/>
            <person name="Jorgensen S.L."/>
            <person name="Zaremba-Niedzwiedzka K."/>
            <person name="Martijn J."/>
            <person name="Lind A.E."/>
            <person name="van Eijk R."/>
            <person name="Schleper C."/>
            <person name="Guy L."/>
            <person name="Ettema T.J."/>
        </authorList>
    </citation>
    <scope>NUCLEOTIDE SEQUENCE</scope>
</reference>
<name>A0A0F9LSZ8_9ZZZZ</name>
<dbReference type="AlphaFoldDB" id="A0A0F9LSZ8"/>
<accession>A0A0F9LSZ8</accession>
<gene>
    <name evidence="1" type="ORF">LCGC14_1543940</name>
</gene>
<proteinExistence type="predicted"/>